<dbReference type="Proteomes" id="UP000015241">
    <property type="component" value="Unassembled WGS sequence"/>
</dbReference>
<sequence length="210" mass="22700">MFATRVARANYVNTKSIGEGMSLGSQQPFSTAEAEAAKHLDQRRRASSRASRCPRRGSIDVDKVGAVEARKLESEEHKALGYRPPPGSLASQAQSAAARNRGELTEPTRTPSSRMRRKSPARRRAGHPTLCGRHCRGQEAGVHAAAQHPEKSAGQDTAALIKAVEDSASDKRELDLVAEIQSEELETVGHLPETGSLEGGCGRSRRQEQE</sequence>
<gene>
    <name evidence="2" type="ORF">FOMPIDRAFT_89233</name>
</gene>
<reference evidence="2 3" key="1">
    <citation type="journal article" date="2012" name="Science">
        <title>The Paleozoic origin of enzymatic lignin decomposition reconstructed from 31 fungal genomes.</title>
        <authorList>
            <person name="Floudas D."/>
            <person name="Binder M."/>
            <person name="Riley R."/>
            <person name="Barry K."/>
            <person name="Blanchette R.A."/>
            <person name="Henrissat B."/>
            <person name="Martinez A.T."/>
            <person name="Otillar R."/>
            <person name="Spatafora J.W."/>
            <person name="Yadav J.S."/>
            <person name="Aerts A."/>
            <person name="Benoit I."/>
            <person name="Boyd A."/>
            <person name="Carlson A."/>
            <person name="Copeland A."/>
            <person name="Coutinho P.M."/>
            <person name="de Vries R.P."/>
            <person name="Ferreira P."/>
            <person name="Findley K."/>
            <person name="Foster B."/>
            <person name="Gaskell J."/>
            <person name="Glotzer D."/>
            <person name="Gorecki P."/>
            <person name="Heitman J."/>
            <person name="Hesse C."/>
            <person name="Hori C."/>
            <person name="Igarashi K."/>
            <person name="Jurgens J.A."/>
            <person name="Kallen N."/>
            <person name="Kersten P."/>
            <person name="Kohler A."/>
            <person name="Kuees U."/>
            <person name="Kumar T.K.A."/>
            <person name="Kuo A."/>
            <person name="LaButti K."/>
            <person name="Larrondo L.F."/>
            <person name="Lindquist E."/>
            <person name="Ling A."/>
            <person name="Lombard V."/>
            <person name="Lucas S."/>
            <person name="Lundell T."/>
            <person name="Martin R."/>
            <person name="McLaughlin D.J."/>
            <person name="Morgenstern I."/>
            <person name="Morin E."/>
            <person name="Murat C."/>
            <person name="Nagy L.G."/>
            <person name="Nolan M."/>
            <person name="Ohm R.A."/>
            <person name="Patyshakuliyeva A."/>
            <person name="Rokas A."/>
            <person name="Ruiz-Duenas F.J."/>
            <person name="Sabat G."/>
            <person name="Salamov A."/>
            <person name="Samejima M."/>
            <person name="Schmutz J."/>
            <person name="Slot J.C."/>
            <person name="St John F."/>
            <person name="Stenlid J."/>
            <person name="Sun H."/>
            <person name="Sun S."/>
            <person name="Syed K."/>
            <person name="Tsang A."/>
            <person name="Wiebenga A."/>
            <person name="Young D."/>
            <person name="Pisabarro A."/>
            <person name="Eastwood D.C."/>
            <person name="Martin F."/>
            <person name="Cullen D."/>
            <person name="Grigoriev I.V."/>
            <person name="Hibbett D.S."/>
        </authorList>
    </citation>
    <scope>NUCLEOTIDE SEQUENCE</scope>
    <source>
        <strain evidence="3">FP-58527</strain>
    </source>
</reference>
<evidence type="ECO:0000313" key="3">
    <source>
        <dbReference type="Proteomes" id="UP000015241"/>
    </source>
</evidence>
<dbReference type="STRING" id="743788.S8DWF7"/>
<dbReference type="HOGENOM" id="CLU_1310156_0_0_1"/>
<dbReference type="EMBL" id="KE504206">
    <property type="protein sequence ID" value="EPS95503.1"/>
    <property type="molecule type" value="Genomic_DNA"/>
</dbReference>
<dbReference type="OrthoDB" id="2799468at2759"/>
<protein>
    <submittedName>
        <fullName evidence="2">Uncharacterized protein</fullName>
    </submittedName>
</protein>
<feature type="compositionally biased region" description="Basic residues" evidence="1">
    <location>
        <begin position="45"/>
        <end position="55"/>
    </location>
</feature>
<feature type="compositionally biased region" description="Basic and acidic residues" evidence="1">
    <location>
        <begin position="57"/>
        <end position="79"/>
    </location>
</feature>
<dbReference type="InParanoid" id="S8DWF7"/>
<accession>S8DWF7</accession>
<name>S8DWF7_FOMSC</name>
<dbReference type="AlphaFoldDB" id="S8DWF7"/>
<proteinExistence type="predicted"/>
<feature type="region of interest" description="Disordered" evidence="1">
    <location>
        <begin position="185"/>
        <end position="210"/>
    </location>
</feature>
<feature type="compositionally biased region" description="Basic residues" evidence="1">
    <location>
        <begin position="114"/>
        <end position="126"/>
    </location>
</feature>
<keyword evidence="3" id="KW-1185">Reference proteome</keyword>
<organism evidence="2 3">
    <name type="scientific">Fomitopsis schrenkii</name>
    <name type="common">Brown rot fungus</name>
    <dbReference type="NCBI Taxonomy" id="2126942"/>
    <lineage>
        <taxon>Eukaryota</taxon>
        <taxon>Fungi</taxon>
        <taxon>Dikarya</taxon>
        <taxon>Basidiomycota</taxon>
        <taxon>Agaricomycotina</taxon>
        <taxon>Agaricomycetes</taxon>
        <taxon>Polyporales</taxon>
        <taxon>Fomitopsis</taxon>
    </lineage>
</organism>
<evidence type="ECO:0000313" key="2">
    <source>
        <dbReference type="EMBL" id="EPS95503.1"/>
    </source>
</evidence>
<feature type="region of interest" description="Disordered" evidence="1">
    <location>
        <begin position="18"/>
        <end position="156"/>
    </location>
</feature>
<feature type="compositionally biased region" description="Basic and acidic residues" evidence="1">
    <location>
        <begin position="35"/>
        <end position="44"/>
    </location>
</feature>
<evidence type="ECO:0000256" key="1">
    <source>
        <dbReference type="SAM" id="MobiDB-lite"/>
    </source>
</evidence>